<reference evidence="3" key="1">
    <citation type="submission" date="2010-06" db="EMBL/GenBank/DDBJ databases">
        <authorList>
            <person name="Jiang H."/>
            <person name="Abraham K."/>
            <person name="Ali S."/>
            <person name="Alsbrooks S.L."/>
            <person name="Anim B.N."/>
            <person name="Anosike U.S."/>
            <person name="Attaway T."/>
            <person name="Bandaranaike D.P."/>
            <person name="Battles P.K."/>
            <person name="Bell S.N."/>
            <person name="Bell A.V."/>
            <person name="Beltran B."/>
            <person name="Bickham C."/>
            <person name="Bustamante Y."/>
            <person name="Caleb T."/>
            <person name="Canada A."/>
            <person name="Cardenas V."/>
            <person name="Carter K."/>
            <person name="Chacko J."/>
            <person name="Chandrabose M.N."/>
            <person name="Chavez D."/>
            <person name="Chavez A."/>
            <person name="Chen L."/>
            <person name="Chu H.-S."/>
            <person name="Claassen K.J."/>
            <person name="Cockrell R."/>
            <person name="Collins M."/>
            <person name="Cooper J.A."/>
            <person name="Cree A."/>
            <person name="Curry S.M."/>
            <person name="Da Y."/>
            <person name="Dao M.D."/>
            <person name="Das B."/>
            <person name="Davila M.-L."/>
            <person name="Davy-Carroll L."/>
            <person name="Denson S."/>
            <person name="Dinh H."/>
            <person name="Ebong V.E."/>
            <person name="Edwards J.R."/>
            <person name="Egan A."/>
            <person name="El-Daye J."/>
            <person name="Escobedo L."/>
            <person name="Fernandez S."/>
            <person name="Fernando P.R."/>
            <person name="Flagg N."/>
            <person name="Forbes L.D."/>
            <person name="Fowler R.G."/>
            <person name="Fu Q."/>
            <person name="Gabisi R.A."/>
            <person name="Ganer J."/>
            <person name="Garbino Pronczuk A."/>
            <person name="Garcia R.M."/>
            <person name="Garner T."/>
            <person name="Garrett T.E."/>
            <person name="Gonzalez D.A."/>
            <person name="Hamid H."/>
            <person name="Hawkins E.S."/>
            <person name="Hirani K."/>
            <person name="Hogues M.E."/>
            <person name="Hollins B."/>
            <person name="Hsiao C.-H."/>
            <person name="Jabil R."/>
            <person name="James M.L."/>
            <person name="Jhangiani S.N."/>
            <person name="Johnson B."/>
            <person name="Johnson Q."/>
            <person name="Joshi V."/>
            <person name="Kalu J.B."/>
            <person name="Kam C."/>
            <person name="Kashfia A."/>
            <person name="Keebler J."/>
            <person name="Kisamo H."/>
            <person name="Kovar C.L."/>
            <person name="Lago L.A."/>
            <person name="Lai C.-Y."/>
            <person name="Laidlaw J."/>
            <person name="Lara F."/>
            <person name="Le T.-K."/>
            <person name="Lee S.L."/>
            <person name="Legall F.H."/>
            <person name="Lemon S.J."/>
            <person name="Lewis L.R."/>
            <person name="Li B."/>
            <person name="Liu Y."/>
            <person name="Liu Y.-S."/>
            <person name="Lopez J."/>
            <person name="Lozado R.J."/>
            <person name="Lu J."/>
            <person name="Madu R.C."/>
            <person name="Maheshwari M."/>
            <person name="Maheshwari R."/>
            <person name="Malloy K."/>
            <person name="Martinez E."/>
            <person name="Mathew T."/>
            <person name="Mercado I.C."/>
            <person name="Mercado C."/>
            <person name="Meyer B."/>
            <person name="Montgomery K."/>
            <person name="Morgan M.B."/>
            <person name="Munidasa M."/>
            <person name="Nazareth L.V."/>
            <person name="Nelson J."/>
            <person name="Ng B.M."/>
            <person name="Nguyen N.B."/>
            <person name="Nguyen P.Q."/>
            <person name="Nguyen T."/>
            <person name="Obregon M."/>
            <person name="Okwuonu G.O."/>
            <person name="Onwere C.G."/>
            <person name="Orozco G."/>
            <person name="Parra A."/>
            <person name="Patel S."/>
            <person name="Patil S."/>
            <person name="Perez A."/>
            <person name="Perez Y."/>
            <person name="Pham C."/>
            <person name="Primus E.L."/>
            <person name="Pu L.-L."/>
            <person name="Puazo M."/>
            <person name="Qin X."/>
            <person name="Quiroz J.B."/>
            <person name="Reese J."/>
            <person name="Richards S."/>
            <person name="Rives C.M."/>
            <person name="Robberts R."/>
            <person name="Ruiz S.J."/>
            <person name="Ruiz M.J."/>
            <person name="Santibanez J."/>
            <person name="Schneider B.W."/>
            <person name="Sisson I."/>
            <person name="Smith M."/>
            <person name="Sodergren E."/>
            <person name="Song X.-Z."/>
            <person name="Song B.B."/>
            <person name="Summersgill H."/>
            <person name="Thelus R."/>
            <person name="Thornton R.D."/>
            <person name="Trejos Z.Y."/>
            <person name="Usmani K."/>
            <person name="Vattathil S."/>
            <person name="Villasana D."/>
            <person name="Walker D.L."/>
            <person name="Wang S."/>
            <person name="Wang K."/>
            <person name="White C.S."/>
            <person name="Williams A.C."/>
            <person name="Williamson J."/>
            <person name="Wilson K."/>
            <person name="Woghiren I.O."/>
            <person name="Woodworth J.R."/>
            <person name="Worley K.C."/>
            <person name="Wright R.A."/>
            <person name="Wu W."/>
            <person name="Young L."/>
            <person name="Zhang L."/>
            <person name="Zhang J."/>
            <person name="Zhu Y."/>
            <person name="Muzny D.M."/>
            <person name="Weinstock G."/>
            <person name="Gibbs R.A."/>
        </authorList>
    </citation>
    <scope>NUCLEOTIDE SEQUENCE [LARGE SCALE GENOMIC DNA]</scope>
    <source>
        <strain evidence="3">LSR1</strain>
    </source>
</reference>
<organism evidence="2 3">
    <name type="scientific">Acyrthosiphon pisum</name>
    <name type="common">Pea aphid</name>
    <dbReference type="NCBI Taxonomy" id="7029"/>
    <lineage>
        <taxon>Eukaryota</taxon>
        <taxon>Metazoa</taxon>
        <taxon>Ecdysozoa</taxon>
        <taxon>Arthropoda</taxon>
        <taxon>Hexapoda</taxon>
        <taxon>Insecta</taxon>
        <taxon>Pterygota</taxon>
        <taxon>Neoptera</taxon>
        <taxon>Paraneoptera</taxon>
        <taxon>Hemiptera</taxon>
        <taxon>Sternorrhyncha</taxon>
        <taxon>Aphidomorpha</taxon>
        <taxon>Aphidoidea</taxon>
        <taxon>Aphididae</taxon>
        <taxon>Macrosiphini</taxon>
        <taxon>Acyrthosiphon</taxon>
    </lineage>
</organism>
<dbReference type="AlphaFoldDB" id="A0A8R2NKY9"/>
<keyword evidence="3" id="KW-1185">Reference proteome</keyword>
<proteinExistence type="predicted"/>
<evidence type="ECO:0000313" key="3">
    <source>
        <dbReference type="Proteomes" id="UP000007819"/>
    </source>
</evidence>
<dbReference type="Pfam" id="PF14529">
    <property type="entry name" value="Exo_endo_phos_2"/>
    <property type="match status" value="1"/>
</dbReference>
<dbReference type="PANTHER" id="PTHR33273">
    <property type="entry name" value="DOMAIN-CONTAINING PROTEIN, PUTATIVE-RELATED"/>
    <property type="match status" value="1"/>
</dbReference>
<dbReference type="SUPFAM" id="SSF56219">
    <property type="entry name" value="DNase I-like"/>
    <property type="match status" value="1"/>
</dbReference>
<dbReference type="InterPro" id="IPR005135">
    <property type="entry name" value="Endo/exonuclease/phosphatase"/>
</dbReference>
<dbReference type="GeneID" id="115033101"/>
<dbReference type="GO" id="GO:0003824">
    <property type="term" value="F:catalytic activity"/>
    <property type="evidence" value="ECO:0007669"/>
    <property type="project" value="InterPro"/>
</dbReference>
<dbReference type="PANTHER" id="PTHR33273:SF4">
    <property type="entry name" value="ENDONUCLEASE_EXONUCLEASE_PHOSPHATASE DOMAIN-CONTAINING PROTEIN"/>
    <property type="match status" value="1"/>
</dbReference>
<dbReference type="EnsemblMetazoa" id="XM_029485101.1">
    <property type="protein sequence ID" value="XP_029340961.1"/>
    <property type="gene ID" value="LOC115033101"/>
</dbReference>
<dbReference type="RefSeq" id="XP_029340961.1">
    <property type="nucleotide sequence ID" value="XM_029485101.1"/>
</dbReference>
<dbReference type="InterPro" id="IPR036691">
    <property type="entry name" value="Endo/exonu/phosph_ase_sf"/>
</dbReference>
<accession>A0A8R2NKY9</accession>
<reference evidence="2" key="2">
    <citation type="submission" date="2022-06" db="UniProtKB">
        <authorList>
            <consortium name="EnsemblMetazoa"/>
        </authorList>
    </citation>
    <scope>IDENTIFICATION</scope>
</reference>
<feature type="domain" description="Endonuclease/exonuclease/phosphatase" evidence="1">
    <location>
        <begin position="99"/>
        <end position="212"/>
    </location>
</feature>
<sequence length="434" mass="49391">MNGLKIIQVNLNKQMIASEQLRDICMTDKIDIILAQDPLIINGHASGFDGCRQILSDDDPEAAIIITNNKIKAIKIGQFTTRYVAVARIGIGLCKDDVVIVSAYFRFNKPTTMFTELLTNISQASKRLLIAADCNGHSTRWYNDDTNTRGKIVEELIDDQELRILNSPQSLKTYKRHGMGESNIDITLASTSVYRSIKGWSVTDRTDSDHRTLEYTLSLKKPNKKTDKQGTRFKTEKADWEKFRISLLNLKTQIHGNSVDEVADNLTKAIVKAAKLSMPTRGGAKTGIITPSWWTDELTDSKKLLQRARREGLPDTNRNAYNRQRNQHLYKIRQAKMSSWREFSTDMNKNHWGKAFQWAKSGSRKNPMPTTVKTRIGTYTTGLKDTLDTFLEAYLPEDQDTAIFSPYDFQTEDTSYESTTLQEVKEAIWKMKPG</sequence>
<evidence type="ECO:0000313" key="2">
    <source>
        <dbReference type="EnsemblMetazoa" id="XP_029340961.1"/>
    </source>
</evidence>
<dbReference type="OrthoDB" id="6625359at2759"/>
<dbReference type="Proteomes" id="UP000007819">
    <property type="component" value="Chromosome X"/>
</dbReference>
<protein>
    <recommendedName>
        <fullName evidence="1">Endonuclease/exonuclease/phosphatase domain-containing protein</fullName>
    </recommendedName>
</protein>
<dbReference type="Gene3D" id="3.60.10.10">
    <property type="entry name" value="Endonuclease/exonuclease/phosphatase"/>
    <property type="match status" value="1"/>
</dbReference>
<dbReference type="KEGG" id="api:115033101"/>
<name>A0A8R2NKY9_ACYPI</name>
<evidence type="ECO:0000259" key="1">
    <source>
        <dbReference type="Pfam" id="PF14529"/>
    </source>
</evidence>